<dbReference type="VEuPathDB" id="MicrosporidiaDB:ECANGB1_1615"/>
<keyword evidence="3" id="KW-1185">Reference proteome</keyword>
<feature type="transmembrane region" description="Helical" evidence="1">
    <location>
        <begin position="160"/>
        <end position="180"/>
    </location>
</feature>
<feature type="transmembrane region" description="Helical" evidence="1">
    <location>
        <begin position="118"/>
        <end position="139"/>
    </location>
</feature>
<keyword evidence="1" id="KW-0812">Transmembrane</keyword>
<feature type="transmembrane region" description="Helical" evidence="1">
    <location>
        <begin position="6"/>
        <end position="26"/>
    </location>
</feature>
<dbReference type="EMBL" id="LWDP01000277">
    <property type="protein sequence ID" value="ORD93027.1"/>
    <property type="molecule type" value="Genomic_DNA"/>
</dbReference>
<feature type="transmembrane region" description="Helical" evidence="1">
    <location>
        <begin position="229"/>
        <end position="245"/>
    </location>
</feature>
<comment type="caution">
    <text evidence="2">The sequence shown here is derived from an EMBL/GenBank/DDBJ whole genome shotgun (WGS) entry which is preliminary data.</text>
</comment>
<sequence length="272" mass="30977">MLIRNLLLRLLTNGPAIWLLLLLLSVRTALKYAKVRSLDCKVAYEQKDAKMETRLFVIVLVLSHLMPLLSDYAKISLETLVQRDCYVASYDFALKSQPGATTEIGQNLHAQCSRFAKSIRLVFVTIGYYAPIKAICFWFNQRQIRRQMAERLGEMSYVAGVVRVVFCFYLVVSISVRFLAGSAVSKQHGHSDRQNETAVDLLRHHRFLVENGTVDVALDAYGYSAEGELLFLFLQKLLVATLSLIKRSLFVFQKHLLLVNCSDPGVFKFYLQ</sequence>
<reference evidence="2 3" key="1">
    <citation type="journal article" date="2017" name="Environ. Microbiol.">
        <title>Decay of the glycolytic pathway and adaptation to intranuclear parasitism within Enterocytozoonidae microsporidia.</title>
        <authorList>
            <person name="Wiredu Boakye D."/>
            <person name="Jaroenlak P."/>
            <person name="Prachumwat A."/>
            <person name="Williams T.A."/>
            <person name="Bateman K.S."/>
            <person name="Itsathitphaisarn O."/>
            <person name="Sritunyalucksana K."/>
            <person name="Paszkiewicz K.H."/>
            <person name="Moore K.A."/>
            <person name="Stentiford G.D."/>
            <person name="Williams B.A."/>
        </authorList>
    </citation>
    <scope>NUCLEOTIDE SEQUENCE [LARGE SCALE GENOMIC DNA]</scope>
    <source>
        <strain evidence="2 3">GB1</strain>
    </source>
</reference>
<evidence type="ECO:0000256" key="1">
    <source>
        <dbReference type="SAM" id="Phobius"/>
    </source>
</evidence>
<keyword evidence="1" id="KW-0472">Membrane</keyword>
<proteinExistence type="predicted"/>
<dbReference type="AlphaFoldDB" id="A0A1Y1S3W9"/>
<gene>
    <name evidence="2" type="ORF">ECANGB1_1615</name>
</gene>
<protein>
    <submittedName>
        <fullName evidence="2">Uncharacterized protein</fullName>
    </submittedName>
</protein>
<name>A0A1Y1S3W9_9MICR</name>
<keyword evidence="1" id="KW-1133">Transmembrane helix</keyword>
<evidence type="ECO:0000313" key="3">
    <source>
        <dbReference type="Proteomes" id="UP000192639"/>
    </source>
</evidence>
<dbReference type="Proteomes" id="UP000192639">
    <property type="component" value="Unassembled WGS sequence"/>
</dbReference>
<feature type="non-terminal residue" evidence="2">
    <location>
        <position position="272"/>
    </location>
</feature>
<accession>A0A1Y1S3W9</accession>
<organism evidence="2 3">
    <name type="scientific">Enterospora canceri</name>
    <dbReference type="NCBI Taxonomy" id="1081671"/>
    <lineage>
        <taxon>Eukaryota</taxon>
        <taxon>Fungi</taxon>
        <taxon>Fungi incertae sedis</taxon>
        <taxon>Microsporidia</taxon>
        <taxon>Enterocytozoonidae</taxon>
        <taxon>Enterospora</taxon>
    </lineage>
</organism>
<evidence type="ECO:0000313" key="2">
    <source>
        <dbReference type="EMBL" id="ORD93027.1"/>
    </source>
</evidence>